<reference evidence="1" key="1">
    <citation type="journal article" date="2015" name="ISME J.">
        <title>Draft Genome Sequence of Streptomyces incarnatus NRRL8089, which Produces the Nucleoside Antibiotic Sinefungin.</title>
        <authorList>
            <person name="Oshima K."/>
            <person name="Hattori M."/>
            <person name="Shimizu H."/>
            <person name="Fukuda K."/>
            <person name="Nemoto M."/>
            <person name="Inagaki K."/>
            <person name="Tamura T."/>
        </authorList>
    </citation>
    <scope>NUCLEOTIDE SEQUENCE</scope>
    <source>
        <strain evidence="1">FACHB-1375</strain>
    </source>
</reference>
<protein>
    <submittedName>
        <fullName evidence="1">Uncharacterized protein</fullName>
    </submittedName>
</protein>
<gene>
    <name evidence="1" type="ORF">H6G03_15645</name>
</gene>
<dbReference type="EMBL" id="JACJPW010000038">
    <property type="protein sequence ID" value="MBD2182512.1"/>
    <property type="molecule type" value="Genomic_DNA"/>
</dbReference>
<sequence length="259" mass="29660">MYFGRNFKISGIASVKVAIATTLTGLIVCTNFDTAISQTAIQPQTPLPNMAENPDLPPNLNLHTRFDDISTKISENAQVHAIGVYEGYYDIPRRFREHKQGMVELKITKNDTPIVLVLTAYEPVKWNIINESNIKIEYVILSGYHNQEVTGITSNTPILNESYKKGDEDYFYFYKNDSEVRYFPSRDGCTEQKYPQESSYVRSTIKIKEITGLEFTSIQGKYSEKNFEINNQTQGSYLSTERDRGFCYKNSAGELERNF</sequence>
<comment type="caution">
    <text evidence="1">The sequence shown here is derived from an EMBL/GenBank/DDBJ whole genome shotgun (WGS) entry which is preliminary data.</text>
</comment>
<proteinExistence type="predicted"/>
<reference evidence="1" key="2">
    <citation type="submission" date="2020-08" db="EMBL/GenBank/DDBJ databases">
        <authorList>
            <person name="Chen M."/>
            <person name="Teng W."/>
            <person name="Zhao L."/>
            <person name="Hu C."/>
            <person name="Zhou Y."/>
            <person name="Han B."/>
            <person name="Song L."/>
            <person name="Shu W."/>
        </authorList>
    </citation>
    <scope>NUCLEOTIDE SEQUENCE</scope>
    <source>
        <strain evidence="1">FACHB-1375</strain>
    </source>
</reference>
<evidence type="ECO:0000313" key="1">
    <source>
        <dbReference type="EMBL" id="MBD2182512.1"/>
    </source>
</evidence>
<name>A0A926ZHT0_9CYAN</name>
<dbReference type="AlphaFoldDB" id="A0A926ZHT0"/>
<organism evidence="1 2">
    <name type="scientific">Aerosakkonema funiforme FACHB-1375</name>
    <dbReference type="NCBI Taxonomy" id="2949571"/>
    <lineage>
        <taxon>Bacteria</taxon>
        <taxon>Bacillati</taxon>
        <taxon>Cyanobacteriota</taxon>
        <taxon>Cyanophyceae</taxon>
        <taxon>Oscillatoriophycideae</taxon>
        <taxon>Aerosakkonematales</taxon>
        <taxon>Aerosakkonemataceae</taxon>
        <taxon>Aerosakkonema</taxon>
    </lineage>
</organism>
<evidence type="ECO:0000313" key="2">
    <source>
        <dbReference type="Proteomes" id="UP000641646"/>
    </source>
</evidence>
<keyword evidence="2" id="KW-1185">Reference proteome</keyword>
<accession>A0A926ZHT0</accession>
<dbReference type="Proteomes" id="UP000641646">
    <property type="component" value="Unassembled WGS sequence"/>
</dbReference>
<dbReference type="RefSeq" id="WP_190465328.1">
    <property type="nucleotide sequence ID" value="NZ_JACJPW010000038.1"/>
</dbReference>